<keyword evidence="14" id="KW-1185">Reference proteome</keyword>
<feature type="compositionally biased region" description="Basic and acidic residues" evidence="10">
    <location>
        <begin position="55"/>
        <end position="70"/>
    </location>
</feature>
<evidence type="ECO:0000259" key="12">
    <source>
        <dbReference type="PROSITE" id="PS52015"/>
    </source>
</evidence>
<keyword evidence="7" id="KW-0653">Protein transport</keyword>
<evidence type="ECO:0000256" key="9">
    <source>
        <dbReference type="ARBA" id="ARBA00023136"/>
    </source>
</evidence>
<gene>
    <name evidence="13" type="ORF">WG900_15045</name>
</gene>
<feature type="compositionally biased region" description="Pro residues" evidence="10">
    <location>
        <begin position="74"/>
        <end position="84"/>
    </location>
</feature>
<dbReference type="EMBL" id="JBBHJY010000008">
    <property type="protein sequence ID" value="MEJ6011236.1"/>
    <property type="molecule type" value="Genomic_DNA"/>
</dbReference>
<dbReference type="Gene3D" id="3.30.1150.10">
    <property type="match status" value="1"/>
</dbReference>
<dbReference type="NCBIfam" id="TIGR01352">
    <property type="entry name" value="tonB_Cterm"/>
    <property type="match status" value="1"/>
</dbReference>
<evidence type="ECO:0000256" key="6">
    <source>
        <dbReference type="ARBA" id="ARBA00022692"/>
    </source>
</evidence>
<evidence type="ECO:0000256" key="5">
    <source>
        <dbReference type="ARBA" id="ARBA00022519"/>
    </source>
</evidence>
<dbReference type="PANTHER" id="PTHR33446:SF2">
    <property type="entry name" value="PROTEIN TONB"/>
    <property type="match status" value="1"/>
</dbReference>
<reference evidence="13 14" key="1">
    <citation type="submission" date="2024-03" db="EMBL/GenBank/DDBJ databases">
        <authorList>
            <person name="Jo J.-H."/>
        </authorList>
    </citation>
    <scope>NUCLEOTIDE SEQUENCE [LARGE SCALE GENOMIC DNA]</scope>
    <source>
        <strain evidence="13 14">AS3R-12</strain>
    </source>
</reference>
<organism evidence="13 14">
    <name type="scientific">Novosphingobium aquae</name>
    <dbReference type="NCBI Taxonomy" id="3133435"/>
    <lineage>
        <taxon>Bacteria</taxon>
        <taxon>Pseudomonadati</taxon>
        <taxon>Pseudomonadota</taxon>
        <taxon>Alphaproteobacteria</taxon>
        <taxon>Sphingomonadales</taxon>
        <taxon>Sphingomonadaceae</taxon>
        <taxon>Novosphingobium</taxon>
    </lineage>
</organism>
<evidence type="ECO:0000256" key="8">
    <source>
        <dbReference type="ARBA" id="ARBA00022989"/>
    </source>
</evidence>
<accession>A0ABU8SB91</accession>
<dbReference type="Proteomes" id="UP001379235">
    <property type="component" value="Unassembled WGS sequence"/>
</dbReference>
<dbReference type="Pfam" id="PF03544">
    <property type="entry name" value="TonB_C"/>
    <property type="match status" value="1"/>
</dbReference>
<comment type="subcellular location">
    <subcellularLocation>
        <location evidence="1">Cell inner membrane</location>
        <topology evidence="1">Single-pass membrane protein</topology>
        <orientation evidence="1">Periplasmic side</orientation>
    </subcellularLocation>
</comment>
<dbReference type="RefSeq" id="WP_339968253.1">
    <property type="nucleotide sequence ID" value="NZ_JBBHJY010000008.1"/>
</dbReference>
<keyword evidence="5" id="KW-0997">Cell inner membrane</keyword>
<evidence type="ECO:0000256" key="4">
    <source>
        <dbReference type="ARBA" id="ARBA00022475"/>
    </source>
</evidence>
<dbReference type="PROSITE" id="PS52015">
    <property type="entry name" value="TONB_CTD"/>
    <property type="match status" value="1"/>
</dbReference>
<proteinExistence type="inferred from homology"/>
<evidence type="ECO:0000256" key="2">
    <source>
        <dbReference type="ARBA" id="ARBA00006555"/>
    </source>
</evidence>
<evidence type="ECO:0000313" key="14">
    <source>
        <dbReference type="Proteomes" id="UP001379235"/>
    </source>
</evidence>
<comment type="similarity">
    <text evidence="2">Belongs to the TonB family.</text>
</comment>
<dbReference type="InterPro" id="IPR037682">
    <property type="entry name" value="TonB_C"/>
</dbReference>
<comment type="caution">
    <text evidence="13">The sequence shown here is derived from an EMBL/GenBank/DDBJ whole genome shotgun (WGS) entry which is preliminary data.</text>
</comment>
<protein>
    <submittedName>
        <fullName evidence="13">TonB family protein</fullName>
    </submittedName>
</protein>
<dbReference type="InterPro" id="IPR006260">
    <property type="entry name" value="TonB/TolA_C"/>
</dbReference>
<feature type="compositionally biased region" description="Low complexity" evidence="10">
    <location>
        <begin position="112"/>
        <end position="123"/>
    </location>
</feature>
<keyword evidence="6 11" id="KW-0812">Transmembrane</keyword>
<evidence type="ECO:0000256" key="11">
    <source>
        <dbReference type="SAM" id="Phobius"/>
    </source>
</evidence>
<sequence>MAYVSSQSSASRARTGIAVAVVQAAGIYAIIASLSYVVGPRPEEERTDTYFIPKATEKPADKPKTEDRTIYDPIPQPSPLPTPQVTPSAEPTGMIGPFEKTETGTGTGPGTGTASPSPTSEPTRAAFTPTPPKPKGRPGEWVSRNDYPAQDLREGNEGTVRFRLGVSADGKVTSCTVTGSSGFPRLDAAACAKLSQRGRFDPGTDENGAKTAGTWYSSVRWSIEK</sequence>
<feature type="region of interest" description="Disordered" evidence="10">
    <location>
        <begin position="42"/>
        <end position="143"/>
    </location>
</feature>
<feature type="domain" description="TonB C-terminal" evidence="12">
    <location>
        <begin position="132"/>
        <end position="225"/>
    </location>
</feature>
<keyword evidence="4" id="KW-1003">Cell membrane</keyword>
<evidence type="ECO:0000256" key="7">
    <source>
        <dbReference type="ARBA" id="ARBA00022927"/>
    </source>
</evidence>
<dbReference type="PANTHER" id="PTHR33446">
    <property type="entry name" value="PROTEIN TONB-RELATED"/>
    <property type="match status" value="1"/>
</dbReference>
<keyword evidence="3" id="KW-0813">Transport</keyword>
<name>A0ABU8SB91_9SPHN</name>
<dbReference type="SUPFAM" id="SSF74653">
    <property type="entry name" value="TolA/TonB C-terminal domain"/>
    <property type="match status" value="1"/>
</dbReference>
<feature type="transmembrane region" description="Helical" evidence="11">
    <location>
        <begin position="16"/>
        <end position="38"/>
    </location>
</feature>
<evidence type="ECO:0000256" key="10">
    <source>
        <dbReference type="SAM" id="MobiDB-lite"/>
    </source>
</evidence>
<evidence type="ECO:0000313" key="13">
    <source>
        <dbReference type="EMBL" id="MEJ6011236.1"/>
    </source>
</evidence>
<evidence type="ECO:0000256" key="1">
    <source>
        <dbReference type="ARBA" id="ARBA00004383"/>
    </source>
</evidence>
<keyword evidence="8 11" id="KW-1133">Transmembrane helix</keyword>
<evidence type="ECO:0000256" key="3">
    <source>
        <dbReference type="ARBA" id="ARBA00022448"/>
    </source>
</evidence>
<keyword evidence="9 11" id="KW-0472">Membrane</keyword>
<dbReference type="InterPro" id="IPR051045">
    <property type="entry name" value="TonB-dependent_transducer"/>
</dbReference>